<evidence type="ECO:0000256" key="6">
    <source>
        <dbReference type="SAM" id="SignalP"/>
    </source>
</evidence>
<feature type="domain" description="Auxiliary Activity family 9 catalytic" evidence="7">
    <location>
        <begin position="18"/>
        <end position="219"/>
    </location>
</feature>
<dbReference type="Gene3D" id="2.70.50.70">
    <property type="match status" value="1"/>
</dbReference>
<evidence type="ECO:0000313" key="8">
    <source>
        <dbReference type="EMBL" id="KAF2432147.1"/>
    </source>
</evidence>
<comment type="caution">
    <text evidence="8">The sequence shown here is derived from an EMBL/GenBank/DDBJ whole genome shotgun (WGS) entry which is preliminary data.</text>
</comment>
<keyword evidence="6" id="KW-0732">Signal</keyword>
<comment type="cofactor">
    <cofactor evidence="1">
        <name>Cu(2+)</name>
        <dbReference type="ChEBI" id="CHEBI:29036"/>
    </cofactor>
</comment>
<evidence type="ECO:0000259" key="7">
    <source>
        <dbReference type="Pfam" id="PF03443"/>
    </source>
</evidence>
<dbReference type="Pfam" id="PF03443">
    <property type="entry name" value="AA9"/>
    <property type="match status" value="1"/>
</dbReference>
<reference evidence="8" key="1">
    <citation type="journal article" date="2020" name="Stud. Mycol.">
        <title>101 Dothideomycetes genomes: a test case for predicting lifestyles and emergence of pathogens.</title>
        <authorList>
            <person name="Haridas S."/>
            <person name="Albert R."/>
            <person name="Binder M."/>
            <person name="Bloem J."/>
            <person name="Labutti K."/>
            <person name="Salamov A."/>
            <person name="Andreopoulos B."/>
            <person name="Baker S."/>
            <person name="Barry K."/>
            <person name="Bills G."/>
            <person name="Bluhm B."/>
            <person name="Cannon C."/>
            <person name="Castanera R."/>
            <person name="Culley D."/>
            <person name="Daum C."/>
            <person name="Ezra D."/>
            <person name="Gonzalez J."/>
            <person name="Henrissat B."/>
            <person name="Kuo A."/>
            <person name="Liang C."/>
            <person name="Lipzen A."/>
            <person name="Lutzoni F."/>
            <person name="Magnuson J."/>
            <person name="Mondo S."/>
            <person name="Nolan M."/>
            <person name="Ohm R."/>
            <person name="Pangilinan J."/>
            <person name="Park H.-J."/>
            <person name="Ramirez L."/>
            <person name="Alfaro M."/>
            <person name="Sun H."/>
            <person name="Tritt A."/>
            <person name="Yoshinaga Y."/>
            <person name="Zwiers L.-H."/>
            <person name="Turgeon B."/>
            <person name="Goodwin S."/>
            <person name="Spatafora J."/>
            <person name="Crous P."/>
            <person name="Grigoriev I."/>
        </authorList>
    </citation>
    <scope>NUCLEOTIDE SEQUENCE</scope>
    <source>
        <strain evidence="8">CBS 130266</strain>
    </source>
</reference>
<protein>
    <recommendedName>
        <fullName evidence="7">Auxiliary Activity family 9 catalytic domain-containing protein</fullName>
    </recommendedName>
</protein>
<organism evidence="8 9">
    <name type="scientific">Tothia fuscella</name>
    <dbReference type="NCBI Taxonomy" id="1048955"/>
    <lineage>
        <taxon>Eukaryota</taxon>
        <taxon>Fungi</taxon>
        <taxon>Dikarya</taxon>
        <taxon>Ascomycota</taxon>
        <taxon>Pezizomycotina</taxon>
        <taxon>Dothideomycetes</taxon>
        <taxon>Pleosporomycetidae</taxon>
        <taxon>Venturiales</taxon>
        <taxon>Cylindrosympodiaceae</taxon>
        <taxon>Tothia</taxon>
    </lineage>
</organism>
<evidence type="ECO:0000256" key="3">
    <source>
        <dbReference type="ARBA" id="ARBA00022525"/>
    </source>
</evidence>
<dbReference type="AlphaFoldDB" id="A0A9P4NUV9"/>
<dbReference type="InterPro" id="IPR005103">
    <property type="entry name" value="AA9_LPMO"/>
</dbReference>
<evidence type="ECO:0000256" key="4">
    <source>
        <dbReference type="ARBA" id="ARBA00023157"/>
    </source>
</evidence>
<evidence type="ECO:0000256" key="2">
    <source>
        <dbReference type="ARBA" id="ARBA00004613"/>
    </source>
</evidence>
<gene>
    <name evidence="8" type="ORF">EJ08DRAFT_695602</name>
</gene>
<dbReference type="InterPro" id="IPR049892">
    <property type="entry name" value="AA9"/>
</dbReference>
<keyword evidence="3" id="KW-0964">Secreted</keyword>
<evidence type="ECO:0000256" key="1">
    <source>
        <dbReference type="ARBA" id="ARBA00001973"/>
    </source>
</evidence>
<proteinExistence type="predicted"/>
<feature type="signal peptide" evidence="6">
    <location>
        <begin position="1"/>
        <end position="17"/>
    </location>
</feature>
<sequence length="314" mass="32720">MLLTLSLVAALSQHTSAHGIVSKIVAGTKTYQGYDPNFQYMPTPPAVIGWAAPQTQDRGPVDGNKLDSPDIICQRGATNAKISAEVAAGGMVSLQWTEWPESHKGLMLDYLADCGGDCSTVDKTALKTPARYADDDMIKNNNAWTVQIPASIKAGNYVLRHETIALHQAQGVGGAQSYPQCFNLKVTGGGSDTPEGVVGTALYMATDPGIMFNIYQPYKAFSDYLVPGPPLYSGAASAGAMPAATGTSAAAASSTGATKPDASKGTATSSARDGAITDNAKGIISTPADAYKNAKRMHARDLIAALLSNMDDQE</sequence>
<dbReference type="OrthoDB" id="4849160at2759"/>
<dbReference type="PANTHER" id="PTHR33353">
    <property type="entry name" value="PUTATIVE (AFU_ORTHOLOGUE AFUA_1G12560)-RELATED"/>
    <property type="match status" value="1"/>
</dbReference>
<dbReference type="EMBL" id="MU007027">
    <property type="protein sequence ID" value="KAF2432147.1"/>
    <property type="molecule type" value="Genomic_DNA"/>
</dbReference>
<evidence type="ECO:0000313" key="9">
    <source>
        <dbReference type="Proteomes" id="UP000800235"/>
    </source>
</evidence>
<feature type="region of interest" description="Disordered" evidence="5">
    <location>
        <begin position="252"/>
        <end position="273"/>
    </location>
</feature>
<evidence type="ECO:0000256" key="5">
    <source>
        <dbReference type="SAM" id="MobiDB-lite"/>
    </source>
</evidence>
<dbReference type="CDD" id="cd21175">
    <property type="entry name" value="LPMO_AA9"/>
    <property type="match status" value="1"/>
</dbReference>
<accession>A0A9P4NUV9</accession>
<dbReference type="PANTHER" id="PTHR33353:SF34">
    <property type="entry name" value="ENDO-BETA-1,4-GLUCANASE D"/>
    <property type="match status" value="1"/>
</dbReference>
<feature type="chain" id="PRO_5040412016" description="Auxiliary Activity family 9 catalytic domain-containing protein" evidence="6">
    <location>
        <begin position="18"/>
        <end position="314"/>
    </location>
</feature>
<dbReference type="GO" id="GO:0005576">
    <property type="term" value="C:extracellular region"/>
    <property type="evidence" value="ECO:0007669"/>
    <property type="project" value="UniProtKB-SubCell"/>
</dbReference>
<dbReference type="Proteomes" id="UP000800235">
    <property type="component" value="Unassembled WGS sequence"/>
</dbReference>
<keyword evidence="4" id="KW-1015">Disulfide bond</keyword>
<keyword evidence="9" id="KW-1185">Reference proteome</keyword>
<name>A0A9P4NUV9_9PEZI</name>
<comment type="subcellular location">
    <subcellularLocation>
        <location evidence="2">Secreted</location>
    </subcellularLocation>
</comment>